<sequence length="389" mass="44873">MAENSWRESTLGLSQEWSLNTTTVSAGVCGSPRSIESNSWFSIQVHPQKRTRPPCSRKNMRLSKMRARKIRLFPTTAQKETLRQWFGAQCYIYNKCVAVVRAGMKPTQKELRFVLLNSETNTLDDNEKWLDQYQYDLKDEAIRDFIRRIRSHLLLRLRSNKAPTQSLSRYFYSSIFSSSKMAAAEPLPTILARDSRLLRTQLGRYFLIVPNDGEEKRKCATRGDFVFIDPGVHTFLTCYDSNENVDEVGRCAVVRVSKLLHHRRKLQSRLATLLRRVYLRLGERINHLVEDMRKKTLNRKSKACMATLAHCAFFDRTAMKAEQFEQTQVVEVREEWTSKMCVCAGCTSVFDRDFNASKNIMLKYFTEPMMSSGSVSWDAATLGPSPAIQ</sequence>
<comment type="caution">
    <text evidence="1">The sequence shown here is derived from an EMBL/GenBank/DDBJ whole genome shotgun (WGS) entry which is preliminary data.</text>
</comment>
<gene>
    <name evidence="1" type="ORF">V1517DRAFT_352257</name>
</gene>
<keyword evidence="2" id="KW-1185">Reference proteome</keyword>
<organism evidence="1 2">
    <name type="scientific">Lipomyces orientalis</name>
    <dbReference type="NCBI Taxonomy" id="1233043"/>
    <lineage>
        <taxon>Eukaryota</taxon>
        <taxon>Fungi</taxon>
        <taxon>Dikarya</taxon>
        <taxon>Ascomycota</taxon>
        <taxon>Saccharomycotina</taxon>
        <taxon>Lipomycetes</taxon>
        <taxon>Lipomycetales</taxon>
        <taxon>Lipomycetaceae</taxon>
        <taxon>Lipomyces</taxon>
    </lineage>
</organism>
<evidence type="ECO:0000313" key="1">
    <source>
        <dbReference type="EMBL" id="KAK9323412.1"/>
    </source>
</evidence>
<protein>
    <submittedName>
        <fullName evidence="1">Uncharacterized protein</fullName>
    </submittedName>
</protein>
<proteinExistence type="predicted"/>
<accession>A0ACC3TRC5</accession>
<dbReference type="Proteomes" id="UP001489719">
    <property type="component" value="Unassembled WGS sequence"/>
</dbReference>
<dbReference type="EMBL" id="MU970062">
    <property type="protein sequence ID" value="KAK9323412.1"/>
    <property type="molecule type" value="Genomic_DNA"/>
</dbReference>
<reference evidence="2" key="1">
    <citation type="journal article" date="2024" name="Front. Bioeng. Biotechnol.">
        <title>Genome-scale model development and genomic sequencing of the oleaginous clade Lipomyces.</title>
        <authorList>
            <person name="Czajka J.J."/>
            <person name="Han Y."/>
            <person name="Kim J."/>
            <person name="Mondo S.J."/>
            <person name="Hofstad B.A."/>
            <person name="Robles A."/>
            <person name="Haridas S."/>
            <person name="Riley R."/>
            <person name="LaButti K."/>
            <person name="Pangilinan J."/>
            <person name="Andreopoulos W."/>
            <person name="Lipzen A."/>
            <person name="Yan J."/>
            <person name="Wang M."/>
            <person name="Ng V."/>
            <person name="Grigoriev I.V."/>
            <person name="Spatafora J.W."/>
            <person name="Magnuson J.K."/>
            <person name="Baker S.E."/>
            <person name="Pomraning K.R."/>
        </authorList>
    </citation>
    <scope>NUCLEOTIDE SEQUENCE [LARGE SCALE GENOMIC DNA]</scope>
    <source>
        <strain evidence="2">CBS 10300</strain>
    </source>
</reference>
<evidence type="ECO:0000313" key="2">
    <source>
        <dbReference type="Proteomes" id="UP001489719"/>
    </source>
</evidence>
<name>A0ACC3TRC5_9ASCO</name>